<organism evidence="3 4">
    <name type="scientific">Triparma laevis f. inornata</name>
    <dbReference type="NCBI Taxonomy" id="1714386"/>
    <lineage>
        <taxon>Eukaryota</taxon>
        <taxon>Sar</taxon>
        <taxon>Stramenopiles</taxon>
        <taxon>Ochrophyta</taxon>
        <taxon>Bolidophyceae</taxon>
        <taxon>Parmales</taxon>
        <taxon>Triparmaceae</taxon>
        <taxon>Triparma</taxon>
    </lineage>
</organism>
<feature type="transmembrane region" description="Helical" evidence="2">
    <location>
        <begin position="23"/>
        <end position="44"/>
    </location>
</feature>
<evidence type="ECO:0000256" key="1">
    <source>
        <dbReference type="SAM" id="MobiDB-lite"/>
    </source>
</evidence>
<sequence length="205" mass="23112">MNITDMTHDDATQLPLFASLPPLATLCFGVSCLLLSLLLILLTVRHHTKRYLLPVSSLQSALSSNRVTHCNAEIKSCSAHDPFLNLSFATTHLRRKVHTYGFIKSTYREFYLFNKRATNAEKSLMATKEGNGDSRSLDDEEEQHHQLQNQHSAKKLKIPKKTAKAVVNMLLLRPSNSTTLNLPLLLSSPTIPHHNNRANTEYRIV</sequence>
<evidence type="ECO:0000313" key="4">
    <source>
        <dbReference type="Proteomes" id="UP001162640"/>
    </source>
</evidence>
<name>A0A9W6ZWK6_9STRA</name>
<dbReference type="Proteomes" id="UP001162640">
    <property type="component" value="Unassembled WGS sequence"/>
</dbReference>
<feature type="region of interest" description="Disordered" evidence="1">
    <location>
        <begin position="127"/>
        <end position="159"/>
    </location>
</feature>
<evidence type="ECO:0000313" key="3">
    <source>
        <dbReference type="EMBL" id="GMH61056.1"/>
    </source>
</evidence>
<keyword evidence="2" id="KW-1133">Transmembrane helix</keyword>
<feature type="compositionally biased region" description="Basic and acidic residues" evidence="1">
    <location>
        <begin position="130"/>
        <end position="145"/>
    </location>
</feature>
<protein>
    <submittedName>
        <fullName evidence="3">Uncharacterized protein</fullName>
    </submittedName>
</protein>
<reference evidence="4" key="1">
    <citation type="journal article" date="2023" name="Commun. Biol.">
        <title>Genome analysis of Parmales, the sister group of diatoms, reveals the evolutionary specialization of diatoms from phago-mixotrophs to photoautotrophs.</title>
        <authorList>
            <person name="Ban H."/>
            <person name="Sato S."/>
            <person name="Yoshikawa S."/>
            <person name="Yamada K."/>
            <person name="Nakamura Y."/>
            <person name="Ichinomiya M."/>
            <person name="Sato N."/>
            <person name="Blanc-Mathieu R."/>
            <person name="Endo H."/>
            <person name="Kuwata A."/>
            <person name="Ogata H."/>
        </authorList>
    </citation>
    <scope>NUCLEOTIDE SEQUENCE [LARGE SCALE GENOMIC DNA]</scope>
</reference>
<proteinExistence type="predicted"/>
<evidence type="ECO:0000256" key="2">
    <source>
        <dbReference type="SAM" id="Phobius"/>
    </source>
</evidence>
<comment type="caution">
    <text evidence="3">The sequence shown here is derived from an EMBL/GenBank/DDBJ whole genome shotgun (WGS) entry which is preliminary data.</text>
</comment>
<keyword evidence="2" id="KW-0812">Transmembrane</keyword>
<dbReference type="EMBL" id="BLQM01000082">
    <property type="protein sequence ID" value="GMH61056.1"/>
    <property type="molecule type" value="Genomic_DNA"/>
</dbReference>
<gene>
    <name evidence="3" type="ORF">TL16_g03181</name>
</gene>
<keyword evidence="2" id="KW-0472">Membrane</keyword>
<dbReference type="AlphaFoldDB" id="A0A9W6ZWK6"/>
<accession>A0A9W6ZWK6</accession>